<dbReference type="Pfam" id="PF02371">
    <property type="entry name" value="Transposase_20"/>
    <property type="match status" value="1"/>
</dbReference>
<dbReference type="InterPro" id="IPR003346">
    <property type="entry name" value="Transposase_20"/>
</dbReference>
<dbReference type="NCBIfam" id="NF033542">
    <property type="entry name" value="transpos_IS110"/>
    <property type="match status" value="1"/>
</dbReference>
<dbReference type="GO" id="GO:0006313">
    <property type="term" value="P:DNA transposition"/>
    <property type="evidence" value="ECO:0007669"/>
    <property type="project" value="InterPro"/>
</dbReference>
<dbReference type="GO" id="GO:0004803">
    <property type="term" value="F:transposase activity"/>
    <property type="evidence" value="ECO:0007669"/>
    <property type="project" value="InterPro"/>
</dbReference>
<dbReference type="EMBL" id="RKLY01000062">
    <property type="protein sequence ID" value="TGD20741.1"/>
    <property type="molecule type" value="Genomic_DNA"/>
</dbReference>
<dbReference type="PANTHER" id="PTHR33055">
    <property type="entry name" value="TRANSPOSASE FOR INSERTION SEQUENCE ELEMENT IS1111A"/>
    <property type="match status" value="1"/>
</dbReference>
<name>A0A4Z0JDU1_9LACO</name>
<dbReference type="InterPro" id="IPR047650">
    <property type="entry name" value="Transpos_IS110"/>
</dbReference>
<reference evidence="3 4" key="1">
    <citation type="submission" date="2018-10" db="EMBL/GenBank/DDBJ databases">
        <title>Lactobacillus sp. R7 and Lactobacillus sp. R19 isolated from fermented mustard green product of Taiwan.</title>
        <authorList>
            <person name="Lin S.-T."/>
        </authorList>
    </citation>
    <scope>NUCLEOTIDE SEQUENCE [LARGE SCALE GENOMIC DNA]</scope>
    <source>
        <strain evidence="3 4">BCRC 81127</strain>
    </source>
</reference>
<dbReference type="AlphaFoldDB" id="A0A4Z0JDU1"/>
<dbReference type="Pfam" id="PF01548">
    <property type="entry name" value="DEDD_Tnp_IS110"/>
    <property type="match status" value="1"/>
</dbReference>
<accession>A0A4Z0JDU1</accession>
<organism evidence="3 4">
    <name type="scientific">Companilactobacillus suantsaicola</name>
    <dbReference type="NCBI Taxonomy" id="2487723"/>
    <lineage>
        <taxon>Bacteria</taxon>
        <taxon>Bacillati</taxon>
        <taxon>Bacillota</taxon>
        <taxon>Bacilli</taxon>
        <taxon>Lactobacillales</taxon>
        <taxon>Lactobacillaceae</taxon>
        <taxon>Companilactobacillus</taxon>
    </lineage>
</organism>
<dbReference type="GO" id="GO:0003677">
    <property type="term" value="F:DNA binding"/>
    <property type="evidence" value="ECO:0007669"/>
    <property type="project" value="InterPro"/>
</dbReference>
<dbReference type="RefSeq" id="WP_135374706.1">
    <property type="nucleotide sequence ID" value="NZ_RKLY01000062.1"/>
</dbReference>
<dbReference type="OrthoDB" id="9790935at2"/>
<feature type="domain" description="Transposase IS116/IS110/IS902 C-terminal" evidence="2">
    <location>
        <begin position="267"/>
        <end position="354"/>
    </location>
</feature>
<proteinExistence type="predicted"/>
<gene>
    <name evidence="3" type="ORF">EGT49_12445</name>
</gene>
<dbReference type="PANTHER" id="PTHR33055:SF15">
    <property type="entry name" value="TRANSPOSASE-RELATED"/>
    <property type="match status" value="1"/>
</dbReference>
<comment type="caution">
    <text evidence="3">The sequence shown here is derived from an EMBL/GenBank/DDBJ whole genome shotgun (WGS) entry which is preliminary data.</text>
</comment>
<protein>
    <submittedName>
        <fullName evidence="3">IS110 family transposase</fullName>
    </submittedName>
</protein>
<feature type="domain" description="Transposase IS110-like N-terminal" evidence="1">
    <location>
        <begin position="6"/>
        <end position="155"/>
    </location>
</feature>
<dbReference type="InterPro" id="IPR002525">
    <property type="entry name" value="Transp_IS110-like_N"/>
</dbReference>
<dbReference type="Proteomes" id="UP000298021">
    <property type="component" value="Unassembled WGS sequence"/>
</dbReference>
<evidence type="ECO:0000259" key="2">
    <source>
        <dbReference type="Pfam" id="PF02371"/>
    </source>
</evidence>
<evidence type="ECO:0000313" key="4">
    <source>
        <dbReference type="Proteomes" id="UP000298021"/>
    </source>
</evidence>
<keyword evidence="4" id="KW-1185">Reference proteome</keyword>
<evidence type="ECO:0000313" key="3">
    <source>
        <dbReference type="EMBL" id="TGD20741.1"/>
    </source>
</evidence>
<sequence>METVFGIDVSKSTSSIAVLADTIKIKEFKINNDLIGFERLKSNLHSFTDPKVVFEATGVYSRRLAYFLQCNNVSYVQLNPLQAKKELDGLRKNKTDKNDAFHLAKTQFILNRQMAKMQNPIYVELLDEDRFYQELVSDFVSEKNRLHRVLQLTFPEIEQLMSSPTGPWYWNFVKEFPIPSQVLKFNIDQLNAIAYECSNEKGGHEKSNDIALKLFNLAKISFSSVNPNSLTVEQVKYHANRLIEIDKLKKKVIKLLVKLSKKLPEYNTLCSIPGIGDITSVFLIAELGDIRRFSNSNKLNAYIGIDLRHYESGNYTASDRISKRGNPYARKTLYKAVLNMVSVARYQPTHINDYYRNKKKQSSKKETKKIAIASISRLVRTIYHLVIKNETYDYKIASHARH</sequence>
<evidence type="ECO:0000259" key="1">
    <source>
        <dbReference type="Pfam" id="PF01548"/>
    </source>
</evidence>